<dbReference type="Proteomes" id="UP000015106">
    <property type="component" value="Chromosome 2"/>
</dbReference>
<accession>A0A8R7PDK1</accession>
<dbReference type="EnsemblPlants" id="TuG1812G0200002543.01.T01">
    <property type="protein sequence ID" value="TuG1812G0200002543.01.T01.cds466612"/>
    <property type="gene ID" value="TuG1812G0200002543.01"/>
</dbReference>
<reference evidence="1" key="2">
    <citation type="submission" date="2018-03" db="EMBL/GenBank/DDBJ databases">
        <title>The Triticum urartu genome reveals the dynamic nature of wheat genome evolution.</title>
        <authorList>
            <person name="Ling H."/>
            <person name="Ma B."/>
            <person name="Shi X."/>
            <person name="Liu H."/>
            <person name="Dong L."/>
            <person name="Sun H."/>
            <person name="Cao Y."/>
            <person name="Gao Q."/>
            <person name="Zheng S."/>
            <person name="Li Y."/>
            <person name="Yu Y."/>
            <person name="Du H."/>
            <person name="Qi M."/>
            <person name="Li Y."/>
            <person name="Yu H."/>
            <person name="Cui Y."/>
            <person name="Wang N."/>
            <person name="Chen C."/>
            <person name="Wu H."/>
            <person name="Zhao Y."/>
            <person name="Zhang J."/>
            <person name="Li Y."/>
            <person name="Zhou W."/>
            <person name="Zhang B."/>
            <person name="Hu W."/>
            <person name="Eijk M."/>
            <person name="Tang J."/>
            <person name="Witsenboer H."/>
            <person name="Zhao S."/>
            <person name="Li Z."/>
            <person name="Zhang A."/>
            <person name="Wang D."/>
            <person name="Liang C."/>
        </authorList>
    </citation>
    <scope>NUCLEOTIDE SEQUENCE [LARGE SCALE GENOMIC DNA]</scope>
    <source>
        <strain evidence="1">cv. G1812</strain>
    </source>
</reference>
<reference evidence="1" key="3">
    <citation type="submission" date="2022-06" db="UniProtKB">
        <authorList>
            <consortium name="EnsemblPlants"/>
        </authorList>
    </citation>
    <scope>IDENTIFICATION</scope>
</reference>
<sequence>MYMQAMELVRIGNSSVAAYEHLIALFKQCASEMKPFTKVRDGLCLEDRLAGNIRIPNRIQSEGDVYQGVDDMLAWATLTAIQQMSMRLGFQTY</sequence>
<dbReference type="AlphaFoldDB" id="A0A8R7PDK1"/>
<organism evidence="1 2">
    <name type="scientific">Triticum urartu</name>
    <name type="common">Red wild einkorn</name>
    <name type="synonym">Crithodium urartu</name>
    <dbReference type="NCBI Taxonomy" id="4572"/>
    <lineage>
        <taxon>Eukaryota</taxon>
        <taxon>Viridiplantae</taxon>
        <taxon>Streptophyta</taxon>
        <taxon>Embryophyta</taxon>
        <taxon>Tracheophyta</taxon>
        <taxon>Spermatophyta</taxon>
        <taxon>Magnoliopsida</taxon>
        <taxon>Liliopsida</taxon>
        <taxon>Poales</taxon>
        <taxon>Poaceae</taxon>
        <taxon>BOP clade</taxon>
        <taxon>Pooideae</taxon>
        <taxon>Triticodae</taxon>
        <taxon>Triticeae</taxon>
        <taxon>Triticinae</taxon>
        <taxon>Triticum</taxon>
    </lineage>
</organism>
<reference evidence="2" key="1">
    <citation type="journal article" date="2013" name="Nature">
        <title>Draft genome of the wheat A-genome progenitor Triticum urartu.</title>
        <authorList>
            <person name="Ling H.Q."/>
            <person name="Zhao S."/>
            <person name="Liu D."/>
            <person name="Wang J."/>
            <person name="Sun H."/>
            <person name="Zhang C."/>
            <person name="Fan H."/>
            <person name="Li D."/>
            <person name="Dong L."/>
            <person name="Tao Y."/>
            <person name="Gao C."/>
            <person name="Wu H."/>
            <person name="Li Y."/>
            <person name="Cui Y."/>
            <person name="Guo X."/>
            <person name="Zheng S."/>
            <person name="Wang B."/>
            <person name="Yu K."/>
            <person name="Liang Q."/>
            <person name="Yang W."/>
            <person name="Lou X."/>
            <person name="Chen J."/>
            <person name="Feng M."/>
            <person name="Jian J."/>
            <person name="Zhang X."/>
            <person name="Luo G."/>
            <person name="Jiang Y."/>
            <person name="Liu J."/>
            <person name="Wang Z."/>
            <person name="Sha Y."/>
            <person name="Zhang B."/>
            <person name="Wu H."/>
            <person name="Tang D."/>
            <person name="Shen Q."/>
            <person name="Xue P."/>
            <person name="Zou S."/>
            <person name="Wang X."/>
            <person name="Liu X."/>
            <person name="Wang F."/>
            <person name="Yang Y."/>
            <person name="An X."/>
            <person name="Dong Z."/>
            <person name="Zhang K."/>
            <person name="Zhang X."/>
            <person name="Luo M.C."/>
            <person name="Dvorak J."/>
            <person name="Tong Y."/>
            <person name="Wang J."/>
            <person name="Yang H."/>
            <person name="Li Z."/>
            <person name="Wang D."/>
            <person name="Zhang A."/>
            <person name="Wang J."/>
        </authorList>
    </citation>
    <scope>NUCLEOTIDE SEQUENCE</scope>
    <source>
        <strain evidence="2">cv. G1812</strain>
    </source>
</reference>
<name>A0A8R7PDK1_TRIUA</name>
<keyword evidence="2" id="KW-1185">Reference proteome</keyword>
<evidence type="ECO:0000313" key="1">
    <source>
        <dbReference type="EnsemblPlants" id="TuG1812G0200002543.01.T01.cds466612"/>
    </source>
</evidence>
<proteinExistence type="predicted"/>
<protein>
    <submittedName>
        <fullName evidence="1">Uncharacterized protein</fullName>
    </submittedName>
</protein>
<evidence type="ECO:0000313" key="2">
    <source>
        <dbReference type="Proteomes" id="UP000015106"/>
    </source>
</evidence>
<dbReference type="Gramene" id="TuG1812G0200002543.01.T01">
    <property type="protein sequence ID" value="TuG1812G0200002543.01.T01.cds466612"/>
    <property type="gene ID" value="TuG1812G0200002543.01"/>
</dbReference>